<evidence type="ECO:0000256" key="6">
    <source>
        <dbReference type="ARBA" id="ARBA00022833"/>
    </source>
</evidence>
<keyword evidence="6" id="KW-0862">Zinc</keyword>
<dbReference type="InterPro" id="IPR039043">
    <property type="entry name" value="ZFPL1"/>
</dbReference>
<evidence type="ECO:0000256" key="5">
    <source>
        <dbReference type="ARBA" id="ARBA00022771"/>
    </source>
</evidence>
<feature type="compositionally biased region" description="Polar residues" evidence="10">
    <location>
        <begin position="159"/>
        <end position="169"/>
    </location>
</feature>
<dbReference type="AlphaFoldDB" id="A0A7I8VVP6"/>
<dbReference type="CDD" id="cd16487">
    <property type="entry name" value="mRING-H2-C3DHC3_ZFPL1"/>
    <property type="match status" value="1"/>
</dbReference>
<evidence type="ECO:0000313" key="14">
    <source>
        <dbReference type="Proteomes" id="UP000549394"/>
    </source>
</evidence>
<comment type="caution">
    <text evidence="13">The sequence shown here is derived from an EMBL/GenBank/DDBJ whole genome shotgun (WGS) entry which is preliminary data.</text>
</comment>
<feature type="region of interest" description="Disordered" evidence="10">
    <location>
        <begin position="144"/>
        <end position="169"/>
    </location>
</feature>
<feature type="transmembrane region" description="Helical" evidence="11">
    <location>
        <begin position="246"/>
        <end position="267"/>
    </location>
</feature>
<evidence type="ECO:0000256" key="8">
    <source>
        <dbReference type="ARBA" id="ARBA00023136"/>
    </source>
</evidence>
<dbReference type="InterPro" id="IPR001841">
    <property type="entry name" value="Znf_RING"/>
</dbReference>
<keyword evidence="7 11" id="KW-1133">Transmembrane helix</keyword>
<dbReference type="InterPro" id="IPR013083">
    <property type="entry name" value="Znf_RING/FYVE/PHD"/>
</dbReference>
<dbReference type="Proteomes" id="UP000549394">
    <property type="component" value="Unassembled WGS sequence"/>
</dbReference>
<keyword evidence="8 11" id="KW-0472">Membrane</keyword>
<evidence type="ECO:0000256" key="10">
    <source>
        <dbReference type="SAM" id="MobiDB-lite"/>
    </source>
</evidence>
<comment type="similarity">
    <text evidence="2">Belongs to the ZFPL1 family.</text>
</comment>
<dbReference type="InterPro" id="IPR058731">
    <property type="entry name" value="Znf-B_box_ZFPL1-like"/>
</dbReference>
<dbReference type="PROSITE" id="PS50089">
    <property type="entry name" value="ZF_RING_2"/>
    <property type="match status" value="1"/>
</dbReference>
<sequence length="292" mass="33192">MGLCKCPKKKVTNLFCFEHRVNVCEHCLVQTHKKCIVQSYLQWLQDSDYEASCKLCNESLSGEEQETVRLMCYDVFHWKCLDSFARQMPQTTAPAGYQCPNCKASIFPNEHAMSPVAEQLKVTLSTVNWARNGLGMPLIEEKEISQTPDRPLENKPVEFQTSTPLPASSVVQTSHAFSRAGLEDSSHSSARKTLDTHISIDPTKSLLDSLDHDENKYARRPALTWLKRWLKSHNIHPSGYAKRNRFLMLILIALILFLTVILFMSTFGRSHADKDPFLDPMANPNIRIEGQP</sequence>
<dbReference type="SUPFAM" id="SSF57850">
    <property type="entry name" value="RING/U-box"/>
    <property type="match status" value="1"/>
</dbReference>
<feature type="domain" description="RING-type" evidence="12">
    <location>
        <begin position="53"/>
        <end position="103"/>
    </location>
</feature>
<dbReference type="EMBL" id="CAJFCJ010000010">
    <property type="protein sequence ID" value="CAD5119600.1"/>
    <property type="molecule type" value="Genomic_DNA"/>
</dbReference>
<comment type="subcellular location">
    <subcellularLocation>
        <location evidence="1">Membrane</location>
        <topology evidence="1">Single-pass membrane protein</topology>
    </subcellularLocation>
</comment>
<organism evidence="13 14">
    <name type="scientific">Dimorphilus gyrociliatus</name>
    <dbReference type="NCBI Taxonomy" id="2664684"/>
    <lineage>
        <taxon>Eukaryota</taxon>
        <taxon>Metazoa</taxon>
        <taxon>Spiralia</taxon>
        <taxon>Lophotrochozoa</taxon>
        <taxon>Annelida</taxon>
        <taxon>Polychaeta</taxon>
        <taxon>Polychaeta incertae sedis</taxon>
        <taxon>Dinophilidae</taxon>
        <taxon>Dimorphilus</taxon>
    </lineage>
</organism>
<reference evidence="13 14" key="1">
    <citation type="submission" date="2020-08" db="EMBL/GenBank/DDBJ databases">
        <authorList>
            <person name="Hejnol A."/>
        </authorList>
    </citation>
    <scope>NUCLEOTIDE SEQUENCE [LARGE SCALE GENOMIC DNA]</scope>
</reference>
<dbReference type="InterPro" id="IPR058730">
    <property type="entry name" value="U-box_ZFPL1-like"/>
</dbReference>
<accession>A0A7I8VVP6</accession>
<evidence type="ECO:0000256" key="9">
    <source>
        <dbReference type="PROSITE-ProRule" id="PRU00175"/>
    </source>
</evidence>
<dbReference type="PANTHER" id="PTHR12981">
    <property type="entry name" value="ZINC FINGER PROTEIN-LIKE 1"/>
    <property type="match status" value="1"/>
</dbReference>
<gene>
    <name evidence="13" type="ORF">DGYR_LOCUS7813</name>
</gene>
<dbReference type="Pfam" id="PF25993">
    <property type="entry name" value="zf-B_box_ZFPL1"/>
    <property type="match status" value="1"/>
</dbReference>
<keyword evidence="5 9" id="KW-0863">Zinc-finger</keyword>
<evidence type="ECO:0000256" key="7">
    <source>
        <dbReference type="ARBA" id="ARBA00022989"/>
    </source>
</evidence>
<keyword evidence="4" id="KW-0479">Metal-binding</keyword>
<dbReference type="GO" id="GO:0016020">
    <property type="term" value="C:membrane"/>
    <property type="evidence" value="ECO:0007669"/>
    <property type="project" value="UniProtKB-SubCell"/>
</dbReference>
<dbReference type="Pfam" id="PF25998">
    <property type="entry name" value="U-box_ZFPL1"/>
    <property type="match status" value="1"/>
</dbReference>
<name>A0A7I8VVP6_9ANNE</name>
<feature type="compositionally biased region" description="Basic and acidic residues" evidence="10">
    <location>
        <begin position="144"/>
        <end position="156"/>
    </location>
</feature>
<protein>
    <submittedName>
        <fullName evidence="13">DgyrCDS8201</fullName>
    </submittedName>
</protein>
<evidence type="ECO:0000259" key="12">
    <source>
        <dbReference type="PROSITE" id="PS50089"/>
    </source>
</evidence>
<evidence type="ECO:0000256" key="11">
    <source>
        <dbReference type="SAM" id="Phobius"/>
    </source>
</evidence>
<evidence type="ECO:0000313" key="13">
    <source>
        <dbReference type="EMBL" id="CAD5119600.1"/>
    </source>
</evidence>
<dbReference type="GO" id="GO:0008270">
    <property type="term" value="F:zinc ion binding"/>
    <property type="evidence" value="ECO:0007669"/>
    <property type="project" value="UniProtKB-KW"/>
</dbReference>
<dbReference type="OrthoDB" id="1916590at2759"/>
<keyword evidence="3 11" id="KW-0812">Transmembrane</keyword>
<evidence type="ECO:0000256" key="4">
    <source>
        <dbReference type="ARBA" id="ARBA00022723"/>
    </source>
</evidence>
<evidence type="ECO:0000256" key="3">
    <source>
        <dbReference type="ARBA" id="ARBA00022692"/>
    </source>
</evidence>
<evidence type="ECO:0000256" key="1">
    <source>
        <dbReference type="ARBA" id="ARBA00004167"/>
    </source>
</evidence>
<dbReference type="PANTHER" id="PTHR12981:SF0">
    <property type="entry name" value="ZINC FINGER PROTEIN-LIKE 1"/>
    <property type="match status" value="1"/>
</dbReference>
<keyword evidence="14" id="KW-1185">Reference proteome</keyword>
<proteinExistence type="inferred from homology"/>
<evidence type="ECO:0000256" key="2">
    <source>
        <dbReference type="ARBA" id="ARBA00005561"/>
    </source>
</evidence>
<dbReference type="GO" id="GO:0005794">
    <property type="term" value="C:Golgi apparatus"/>
    <property type="evidence" value="ECO:0007669"/>
    <property type="project" value="TreeGrafter"/>
</dbReference>
<dbReference type="Gene3D" id="3.30.40.10">
    <property type="entry name" value="Zinc/RING finger domain, C3HC4 (zinc finger)"/>
    <property type="match status" value="1"/>
</dbReference>